<dbReference type="InterPro" id="IPR000924">
    <property type="entry name" value="Glu/Gln-tRNA-synth"/>
</dbReference>
<evidence type="ECO:0000256" key="1">
    <source>
        <dbReference type="ARBA" id="ARBA00007894"/>
    </source>
</evidence>
<reference evidence="11" key="1">
    <citation type="submission" date="2022-10" db="EMBL/GenBank/DDBJ databases">
        <authorList>
            <person name="Yu W.X."/>
        </authorList>
    </citation>
    <scope>NUCLEOTIDE SEQUENCE</scope>
    <source>
        <strain evidence="11">D04</strain>
    </source>
</reference>
<evidence type="ECO:0000259" key="9">
    <source>
        <dbReference type="Pfam" id="PF00749"/>
    </source>
</evidence>
<dbReference type="EC" id="6.1.1.17" evidence="8"/>
<dbReference type="GO" id="GO:0005524">
    <property type="term" value="F:ATP binding"/>
    <property type="evidence" value="ECO:0007669"/>
    <property type="project" value="UniProtKB-UniRule"/>
</dbReference>
<evidence type="ECO:0000256" key="3">
    <source>
        <dbReference type="ARBA" id="ARBA00022598"/>
    </source>
</evidence>
<dbReference type="PANTHER" id="PTHR43311">
    <property type="entry name" value="GLUTAMATE--TRNA LIGASE"/>
    <property type="match status" value="1"/>
</dbReference>
<dbReference type="PROSITE" id="PS00178">
    <property type="entry name" value="AA_TRNA_LIGASE_I"/>
    <property type="match status" value="1"/>
</dbReference>
<keyword evidence="12" id="KW-1185">Reference proteome</keyword>
<dbReference type="InterPro" id="IPR045462">
    <property type="entry name" value="aa-tRNA-synth_I_cd-bd"/>
</dbReference>
<dbReference type="Gene3D" id="3.40.50.620">
    <property type="entry name" value="HUPs"/>
    <property type="match status" value="1"/>
</dbReference>
<dbReference type="GO" id="GO:0005829">
    <property type="term" value="C:cytosol"/>
    <property type="evidence" value="ECO:0007669"/>
    <property type="project" value="TreeGrafter"/>
</dbReference>
<keyword evidence="2 8" id="KW-0963">Cytoplasm</keyword>
<organism evidence="11 12">
    <name type="scientific">Plebeiibacterium marinum</name>
    <dbReference type="NCBI Taxonomy" id="2992111"/>
    <lineage>
        <taxon>Bacteria</taxon>
        <taxon>Pseudomonadati</taxon>
        <taxon>Bacteroidota</taxon>
        <taxon>Bacteroidia</taxon>
        <taxon>Marinilabiliales</taxon>
        <taxon>Marinilabiliaceae</taxon>
        <taxon>Plebeiibacterium</taxon>
    </lineage>
</organism>
<dbReference type="FunFam" id="3.40.50.620:FF:000127">
    <property type="entry name" value="Glutamate--tRNA ligase"/>
    <property type="match status" value="1"/>
</dbReference>
<evidence type="ECO:0000256" key="4">
    <source>
        <dbReference type="ARBA" id="ARBA00022741"/>
    </source>
</evidence>
<protein>
    <recommendedName>
        <fullName evidence="8">Glutamate--tRNA ligase</fullName>
        <ecNumber evidence="8">6.1.1.17</ecNumber>
    </recommendedName>
    <alternativeName>
        <fullName evidence="8">Glutamyl-tRNA synthetase</fullName>
        <shortName evidence="8">GluRS</shortName>
    </alternativeName>
</protein>
<dbReference type="RefSeq" id="WP_301199195.1">
    <property type="nucleotide sequence ID" value="NZ_JAPDPI010000016.1"/>
</dbReference>
<keyword evidence="6 8" id="KW-0648">Protein biosynthesis</keyword>
<dbReference type="SUPFAM" id="SSF48163">
    <property type="entry name" value="An anticodon-binding domain of class I aminoacyl-tRNA synthetases"/>
    <property type="match status" value="1"/>
</dbReference>
<feature type="short sequence motif" description="'KMSKS' region" evidence="8">
    <location>
        <begin position="263"/>
        <end position="267"/>
    </location>
</feature>
<feature type="domain" description="Aminoacyl-tRNA synthetase class I anticodon-binding" evidence="10">
    <location>
        <begin position="378"/>
        <end position="502"/>
    </location>
</feature>
<dbReference type="InterPro" id="IPR033910">
    <property type="entry name" value="GluRS_core"/>
</dbReference>
<sequence length="507" mass="56971">MSNRKVRVRFAPSPTGPLHIGGVRTALFNYLFAKKHNGDFILRIEDTDQTRFVEGAESYINESLEWLGMKIDEGVAQGGEYGPYKQSERKEIYIQYADQLIKDGWAYYAFDTPQELEALREKAEAEKTKFSYDMNTRLSLRNSLSMSGDEVEELIAKGEPYVVRFKMPEGVEVSAVDMIRGEVKFNTAILDDKVIFKSDGLPTYHLANVVDDYTMKISHVIRGEEWLPSLPLHIMLYKALGWENERPDFAHLPLILKPTGKGKLSKRDGDKAGFPVFPLEWKSPEGEIASGYRESGYVAEAVVNLLALLGWNPGTEQEIFSMEELIGAFSIERVNKSGARFDPEKARWFNHQYLVNAPDSVLAGQFMPELESRGIVAEIDLVEKVVGLVKERINFVSDLWEQVSFFFVAPEEYDAKVVKKRWKGDVPQFMGNLAGVLESVSDWTADAIKEVIAARIEEEGLGFGLVMNAFRLALVGGGFGPDLMTIAELVGKEETINRVNKAVEVLA</sequence>
<dbReference type="AlphaFoldDB" id="A0AAE3MDY0"/>
<dbReference type="PRINTS" id="PR00987">
    <property type="entry name" value="TRNASYNTHGLU"/>
</dbReference>
<dbReference type="Pfam" id="PF00749">
    <property type="entry name" value="tRNA-synt_1c"/>
    <property type="match status" value="1"/>
</dbReference>
<dbReference type="GO" id="GO:0006424">
    <property type="term" value="P:glutamyl-tRNA aminoacylation"/>
    <property type="evidence" value="ECO:0007669"/>
    <property type="project" value="UniProtKB-UniRule"/>
</dbReference>
<evidence type="ECO:0000256" key="7">
    <source>
        <dbReference type="ARBA" id="ARBA00023146"/>
    </source>
</evidence>
<dbReference type="HAMAP" id="MF_00022">
    <property type="entry name" value="Glu_tRNA_synth_type1"/>
    <property type="match status" value="1"/>
</dbReference>
<dbReference type="InterPro" id="IPR049940">
    <property type="entry name" value="GluQ/Sye"/>
</dbReference>
<dbReference type="NCBIfam" id="TIGR00464">
    <property type="entry name" value="gltX_bact"/>
    <property type="match status" value="1"/>
</dbReference>
<evidence type="ECO:0000256" key="2">
    <source>
        <dbReference type="ARBA" id="ARBA00022490"/>
    </source>
</evidence>
<keyword evidence="4 8" id="KW-0547">Nucleotide-binding</keyword>
<accession>A0AAE3MDY0</accession>
<dbReference type="InterPro" id="IPR014729">
    <property type="entry name" value="Rossmann-like_a/b/a_fold"/>
</dbReference>
<feature type="binding site" evidence="8">
    <location>
        <position position="266"/>
    </location>
    <ligand>
        <name>ATP</name>
        <dbReference type="ChEBI" id="CHEBI:30616"/>
    </ligand>
</feature>
<comment type="caution">
    <text evidence="11">The sequence shown here is derived from an EMBL/GenBank/DDBJ whole genome shotgun (WGS) entry which is preliminary data.</text>
</comment>
<dbReference type="GO" id="GO:0000049">
    <property type="term" value="F:tRNA binding"/>
    <property type="evidence" value="ECO:0007669"/>
    <property type="project" value="InterPro"/>
</dbReference>
<comment type="catalytic activity">
    <reaction evidence="8">
        <text>tRNA(Glu) + L-glutamate + ATP = L-glutamyl-tRNA(Glu) + AMP + diphosphate</text>
        <dbReference type="Rhea" id="RHEA:23540"/>
        <dbReference type="Rhea" id="RHEA-COMP:9663"/>
        <dbReference type="Rhea" id="RHEA-COMP:9680"/>
        <dbReference type="ChEBI" id="CHEBI:29985"/>
        <dbReference type="ChEBI" id="CHEBI:30616"/>
        <dbReference type="ChEBI" id="CHEBI:33019"/>
        <dbReference type="ChEBI" id="CHEBI:78442"/>
        <dbReference type="ChEBI" id="CHEBI:78520"/>
        <dbReference type="ChEBI" id="CHEBI:456215"/>
        <dbReference type="EC" id="6.1.1.17"/>
    </reaction>
</comment>
<feature type="domain" description="Glutamyl/glutaminyl-tRNA synthetase class Ib catalytic" evidence="9">
    <location>
        <begin position="5"/>
        <end position="348"/>
    </location>
</feature>
<dbReference type="InterPro" id="IPR008925">
    <property type="entry name" value="aa_tRNA-synth_I_cd-bd_sf"/>
</dbReference>
<evidence type="ECO:0000256" key="5">
    <source>
        <dbReference type="ARBA" id="ARBA00022840"/>
    </source>
</evidence>
<evidence type="ECO:0000259" key="10">
    <source>
        <dbReference type="Pfam" id="PF19269"/>
    </source>
</evidence>
<dbReference type="PANTHER" id="PTHR43311:SF2">
    <property type="entry name" value="GLUTAMATE--TRNA LIGASE, MITOCHONDRIAL-RELATED"/>
    <property type="match status" value="1"/>
</dbReference>
<comment type="subcellular location">
    <subcellularLocation>
        <location evidence="8">Cytoplasm</location>
    </subcellularLocation>
</comment>
<proteinExistence type="inferred from homology"/>
<evidence type="ECO:0000313" key="11">
    <source>
        <dbReference type="EMBL" id="MCW3805830.1"/>
    </source>
</evidence>
<dbReference type="InterPro" id="IPR004527">
    <property type="entry name" value="Glu-tRNA-ligase_bac/mito"/>
</dbReference>
<dbReference type="EMBL" id="JAPDPI010000016">
    <property type="protein sequence ID" value="MCW3805830.1"/>
    <property type="molecule type" value="Genomic_DNA"/>
</dbReference>
<comment type="function">
    <text evidence="8">Catalyzes the attachment of glutamate to tRNA(Glu) in a two-step reaction: glutamate is first activated by ATP to form Glu-AMP and then transferred to the acceptor end of tRNA(Glu).</text>
</comment>
<dbReference type="GO" id="GO:0004818">
    <property type="term" value="F:glutamate-tRNA ligase activity"/>
    <property type="evidence" value="ECO:0007669"/>
    <property type="project" value="UniProtKB-UniRule"/>
</dbReference>
<dbReference type="InterPro" id="IPR020058">
    <property type="entry name" value="Glu/Gln-tRNA-synth_Ib_cat-dom"/>
</dbReference>
<dbReference type="InterPro" id="IPR001412">
    <property type="entry name" value="aa-tRNA-synth_I_CS"/>
</dbReference>
<dbReference type="CDD" id="cd00808">
    <property type="entry name" value="GluRS_core"/>
    <property type="match status" value="1"/>
</dbReference>
<feature type="short sequence motif" description="'HIGH' region" evidence="8">
    <location>
        <begin position="12"/>
        <end position="22"/>
    </location>
</feature>
<dbReference type="Proteomes" id="UP001207408">
    <property type="component" value="Unassembled WGS sequence"/>
</dbReference>
<dbReference type="Gene3D" id="1.10.10.350">
    <property type="match status" value="1"/>
</dbReference>
<keyword evidence="7 8" id="KW-0030">Aminoacyl-tRNA synthetase</keyword>
<evidence type="ECO:0000256" key="6">
    <source>
        <dbReference type="ARBA" id="ARBA00022917"/>
    </source>
</evidence>
<name>A0AAE3MDY0_9BACT</name>
<comment type="caution">
    <text evidence="8">Lacks conserved residue(s) required for the propagation of feature annotation.</text>
</comment>
<dbReference type="Pfam" id="PF19269">
    <property type="entry name" value="Anticodon_2"/>
    <property type="match status" value="1"/>
</dbReference>
<comment type="similarity">
    <text evidence="1 8">Belongs to the class-I aminoacyl-tRNA synthetase family. Glutamate--tRNA ligase type 1 subfamily.</text>
</comment>
<dbReference type="GO" id="GO:0008270">
    <property type="term" value="F:zinc ion binding"/>
    <property type="evidence" value="ECO:0007669"/>
    <property type="project" value="InterPro"/>
</dbReference>
<evidence type="ECO:0000256" key="8">
    <source>
        <dbReference type="HAMAP-Rule" id="MF_00022"/>
    </source>
</evidence>
<dbReference type="SUPFAM" id="SSF52374">
    <property type="entry name" value="Nucleotidylyl transferase"/>
    <property type="match status" value="1"/>
</dbReference>
<keyword evidence="3 8" id="KW-0436">Ligase</keyword>
<comment type="subunit">
    <text evidence="8">Monomer.</text>
</comment>
<dbReference type="InterPro" id="IPR020751">
    <property type="entry name" value="aa-tRNA-synth_I_codon-bd_sub2"/>
</dbReference>
<keyword evidence="5 8" id="KW-0067">ATP-binding</keyword>
<gene>
    <name evidence="8 11" type="primary">gltX</name>
    <name evidence="11" type="ORF">OM074_09330</name>
</gene>
<evidence type="ECO:0000313" key="12">
    <source>
        <dbReference type="Proteomes" id="UP001207408"/>
    </source>
</evidence>